<proteinExistence type="predicted"/>
<dbReference type="GO" id="GO:0016791">
    <property type="term" value="F:phosphatase activity"/>
    <property type="evidence" value="ECO:0007669"/>
    <property type="project" value="TreeGrafter"/>
</dbReference>
<evidence type="ECO:0000313" key="2">
    <source>
        <dbReference type="Proteomes" id="UP000673975"/>
    </source>
</evidence>
<keyword evidence="2" id="KW-1185">Reference proteome</keyword>
<gene>
    <name evidence="1" type="ORF">NATSA_05945</name>
</gene>
<protein>
    <submittedName>
        <fullName evidence="1">HAD hydrolase family protein</fullName>
    </submittedName>
</protein>
<dbReference type="Gene3D" id="3.40.50.1000">
    <property type="entry name" value="HAD superfamily/HAD-like"/>
    <property type="match status" value="1"/>
</dbReference>
<organism evidence="1 2">
    <name type="scientific">Natronogracilivirga saccharolytica</name>
    <dbReference type="NCBI Taxonomy" id="2812953"/>
    <lineage>
        <taxon>Bacteria</taxon>
        <taxon>Pseudomonadati</taxon>
        <taxon>Balneolota</taxon>
        <taxon>Balneolia</taxon>
        <taxon>Balneolales</taxon>
        <taxon>Cyclonatronaceae</taxon>
        <taxon>Natronogracilivirga</taxon>
    </lineage>
</organism>
<dbReference type="EMBL" id="JAFIDN010000003">
    <property type="protein sequence ID" value="MBP3192201.1"/>
    <property type="molecule type" value="Genomic_DNA"/>
</dbReference>
<reference evidence="1" key="1">
    <citation type="submission" date="2021-02" db="EMBL/GenBank/DDBJ databases">
        <title>Natronogracilivirga saccharolytica gen. nov. sp. nov. a new anaerobic, haloalkiliphilic carbohydrate-fermenting bacterium from soda lake and proposing of Cyclonatronumiaceae fam. nov. in the phylum Balneolaeota.</title>
        <authorList>
            <person name="Zhilina T.N."/>
            <person name="Sorokin D.Y."/>
            <person name="Zavarzina D.G."/>
            <person name="Toshchakov S.V."/>
            <person name="Kublanov I.V."/>
        </authorList>
    </citation>
    <scope>NUCLEOTIDE SEQUENCE</scope>
    <source>
        <strain evidence="1">Z-1702</strain>
    </source>
</reference>
<dbReference type="SUPFAM" id="SSF56784">
    <property type="entry name" value="HAD-like"/>
    <property type="match status" value="1"/>
</dbReference>
<sequence length="267" mass="30065">MVRYFILDIDGCVTIPFQSPDWTAITRIRDLQQQSKYDEHVPALSLCTGRPLPYTEAVAQWLGIRNTIIFESGGGFYHPITNELTWSPHFSDEIRRKSLELRKWFQDDVLSRFPGVMLEFAKKTDVGMVHTDINEIRKVYDIAVEKIADGYPEFEAHYTEVSVNIIVKACNKASGLQFFADEHGVTADEIAYIGDSSGDTMALEWAGAPYAPANAIEEVRKRADVMNGKATRGVLEAYQQIIARNMKNMSGNNVPAQHKQNTASEDQ</sequence>
<dbReference type="InterPro" id="IPR036412">
    <property type="entry name" value="HAD-like_sf"/>
</dbReference>
<dbReference type="GO" id="GO:0000287">
    <property type="term" value="F:magnesium ion binding"/>
    <property type="evidence" value="ECO:0007669"/>
    <property type="project" value="TreeGrafter"/>
</dbReference>
<dbReference type="PANTHER" id="PTHR10000:SF8">
    <property type="entry name" value="HAD SUPERFAMILY HYDROLASE-LIKE, TYPE 3"/>
    <property type="match status" value="1"/>
</dbReference>
<evidence type="ECO:0000313" key="1">
    <source>
        <dbReference type="EMBL" id="MBP3192201.1"/>
    </source>
</evidence>
<dbReference type="GO" id="GO:0005829">
    <property type="term" value="C:cytosol"/>
    <property type="evidence" value="ECO:0007669"/>
    <property type="project" value="TreeGrafter"/>
</dbReference>
<dbReference type="Gene3D" id="3.90.1070.10">
    <property type="match status" value="1"/>
</dbReference>
<dbReference type="Proteomes" id="UP000673975">
    <property type="component" value="Unassembled WGS sequence"/>
</dbReference>
<dbReference type="InterPro" id="IPR023214">
    <property type="entry name" value="HAD_sf"/>
</dbReference>
<dbReference type="PANTHER" id="PTHR10000">
    <property type="entry name" value="PHOSPHOSERINE PHOSPHATASE"/>
    <property type="match status" value="1"/>
</dbReference>
<dbReference type="Pfam" id="PF08282">
    <property type="entry name" value="Hydrolase_3"/>
    <property type="match status" value="1"/>
</dbReference>
<dbReference type="AlphaFoldDB" id="A0A8J7UT34"/>
<comment type="caution">
    <text evidence="1">The sequence shown here is derived from an EMBL/GenBank/DDBJ whole genome shotgun (WGS) entry which is preliminary data.</text>
</comment>
<dbReference type="RefSeq" id="WP_210511092.1">
    <property type="nucleotide sequence ID" value="NZ_JAFIDN010000003.1"/>
</dbReference>
<keyword evidence="1" id="KW-0378">Hydrolase</keyword>
<name>A0A8J7UT34_9BACT</name>
<accession>A0A8J7UT34</accession>